<gene>
    <name evidence="2" type="ORF">CQA43_02165</name>
</gene>
<reference evidence="2 3" key="1">
    <citation type="submission" date="2018-04" db="EMBL/GenBank/DDBJ databases">
        <title>Novel Campyloabacter and Helicobacter Species and Strains.</title>
        <authorList>
            <person name="Mannion A.J."/>
            <person name="Shen Z."/>
            <person name="Fox J.G."/>
        </authorList>
    </citation>
    <scope>NUCLEOTIDE SEQUENCE [LARGE SCALE GENOMIC DNA]</scope>
    <source>
        <strain evidence="2 3">MIT 99-5101</strain>
    </source>
</reference>
<comment type="caution">
    <text evidence="2">The sequence shown here is derived from an EMBL/GenBank/DDBJ whole genome shotgun (WGS) entry which is preliminary data.</text>
</comment>
<dbReference type="OrthoDB" id="5325306at2"/>
<keyword evidence="1" id="KW-0175">Coiled coil</keyword>
<evidence type="ECO:0000313" key="3">
    <source>
        <dbReference type="Proteomes" id="UP000256650"/>
    </source>
</evidence>
<proteinExistence type="predicted"/>
<organism evidence="2 3">
    <name type="scientific">Helicobacter ganmani</name>
    <dbReference type="NCBI Taxonomy" id="60246"/>
    <lineage>
        <taxon>Bacteria</taxon>
        <taxon>Pseudomonadati</taxon>
        <taxon>Campylobacterota</taxon>
        <taxon>Epsilonproteobacteria</taxon>
        <taxon>Campylobacterales</taxon>
        <taxon>Helicobacteraceae</taxon>
        <taxon>Helicobacter</taxon>
    </lineage>
</organism>
<dbReference type="Proteomes" id="UP000256650">
    <property type="component" value="Unassembled WGS sequence"/>
</dbReference>
<protein>
    <submittedName>
        <fullName evidence="2">Uncharacterized protein</fullName>
    </submittedName>
</protein>
<evidence type="ECO:0000256" key="1">
    <source>
        <dbReference type="SAM" id="Coils"/>
    </source>
</evidence>
<dbReference type="RefSeq" id="WP_115550985.1">
    <property type="nucleotide sequence ID" value="NZ_CAOPHJ010000031.1"/>
</dbReference>
<sequence>MRILFCCLIFCAQLWSNDVENALKSLSLTPKAQEMLKSAMAEFYAEKRAYQKNNSRIRNRLLLDLKSGVKVDLKQYEKSFKEVEEEYIKARIAFYVAVAEILDTETMDKLLEKIWEW</sequence>
<name>A0A3D8IG13_9HELI</name>
<evidence type="ECO:0000313" key="2">
    <source>
        <dbReference type="EMBL" id="RDU63654.1"/>
    </source>
</evidence>
<dbReference type="EMBL" id="NXLS01000002">
    <property type="protein sequence ID" value="RDU63654.1"/>
    <property type="molecule type" value="Genomic_DNA"/>
</dbReference>
<keyword evidence="3" id="KW-1185">Reference proteome</keyword>
<dbReference type="AlphaFoldDB" id="A0A3D8IG13"/>
<dbReference type="GeneID" id="82535091"/>
<feature type="coiled-coil region" evidence="1">
    <location>
        <begin position="66"/>
        <end position="93"/>
    </location>
</feature>
<accession>A0A3D8IG13</accession>